<name>A0ABY2GVR7_9HYPO</name>
<dbReference type="Proteomes" id="UP001642720">
    <property type="component" value="Unassembled WGS sequence"/>
</dbReference>
<comment type="caution">
    <text evidence="1">The sequence shown here is derived from an EMBL/GenBank/DDBJ whole genome shotgun (WGS) entry which is preliminary data.</text>
</comment>
<organism evidence="1 2">
    <name type="scientific">Trichoderma ghanense</name>
    <dbReference type="NCBI Taxonomy" id="65468"/>
    <lineage>
        <taxon>Eukaryota</taxon>
        <taxon>Fungi</taxon>
        <taxon>Dikarya</taxon>
        <taxon>Ascomycota</taxon>
        <taxon>Pezizomycotina</taxon>
        <taxon>Sordariomycetes</taxon>
        <taxon>Hypocreomycetidae</taxon>
        <taxon>Hypocreales</taxon>
        <taxon>Hypocreaceae</taxon>
        <taxon>Trichoderma</taxon>
    </lineage>
</organism>
<proteinExistence type="predicted"/>
<dbReference type="RefSeq" id="XP_073556112.1">
    <property type="nucleotide sequence ID" value="XM_073705238.1"/>
</dbReference>
<protein>
    <submittedName>
        <fullName evidence="1">Uncharacterized protein</fullName>
    </submittedName>
</protein>
<evidence type="ECO:0000313" key="2">
    <source>
        <dbReference type="Proteomes" id="UP001642720"/>
    </source>
</evidence>
<gene>
    <name evidence="1" type="ORF">CCMA1212_008089</name>
</gene>
<evidence type="ECO:0000313" key="1">
    <source>
        <dbReference type="EMBL" id="TFA99910.1"/>
    </source>
</evidence>
<dbReference type="EMBL" id="PPTA01000012">
    <property type="protein sequence ID" value="TFA99910.1"/>
    <property type="molecule type" value="Genomic_DNA"/>
</dbReference>
<accession>A0ABY2GVR7</accession>
<reference evidence="1 2" key="1">
    <citation type="submission" date="2018-01" db="EMBL/GenBank/DDBJ databases">
        <title>Genome characterization of the sugarcane-associated fungus Trichoderma ghanense CCMA-1212 and their application in lignocelulose bioconversion.</title>
        <authorList>
            <person name="Steindorff A.S."/>
            <person name="Mendes T.D."/>
            <person name="Vilela E.S.D."/>
            <person name="Rodrigues D.S."/>
            <person name="Formighieri E.F."/>
            <person name="Melo I.S."/>
            <person name="Favaro L.C.L."/>
        </authorList>
    </citation>
    <scope>NUCLEOTIDE SEQUENCE [LARGE SCALE GENOMIC DNA]</scope>
    <source>
        <strain evidence="1 2">CCMA-1212</strain>
    </source>
</reference>
<dbReference type="GeneID" id="300579688"/>
<keyword evidence="2" id="KW-1185">Reference proteome</keyword>
<sequence length="120" mass="13410">MARPWVLGGSRTLGEISGTALLRLQMQLQLRRHARMKTRPWACLSCPVASKHPMALASARPVRTRRRLGTRPGRGRLFLAVQASRVSQYPQQRWGGRGSVVLAVEDERLPWSLEAPSGED</sequence>